<gene>
    <name evidence="2" type="ORF">N7G274_001203</name>
</gene>
<proteinExistence type="predicted"/>
<feature type="compositionally biased region" description="Basic and acidic residues" evidence="1">
    <location>
        <begin position="392"/>
        <end position="403"/>
    </location>
</feature>
<reference evidence="2 3" key="1">
    <citation type="submission" date="2024-09" db="EMBL/GenBank/DDBJ databases">
        <title>Rethinking Asexuality: The Enigmatic Case of Functional Sexual Genes in Lepraria (Stereocaulaceae).</title>
        <authorList>
            <person name="Doellman M."/>
            <person name="Sun Y."/>
            <person name="Barcenas-Pena A."/>
            <person name="Lumbsch H.T."/>
            <person name="Grewe F."/>
        </authorList>
    </citation>
    <scope>NUCLEOTIDE SEQUENCE [LARGE SCALE GENOMIC DNA]</scope>
    <source>
        <strain evidence="2 3">Mercado 3170</strain>
    </source>
</reference>
<feature type="compositionally biased region" description="Polar residues" evidence="1">
    <location>
        <begin position="362"/>
        <end position="371"/>
    </location>
</feature>
<evidence type="ECO:0000256" key="1">
    <source>
        <dbReference type="SAM" id="MobiDB-lite"/>
    </source>
</evidence>
<protein>
    <recommendedName>
        <fullName evidence="4">SprT-like domain-containing protein</fullName>
    </recommendedName>
</protein>
<keyword evidence="3" id="KW-1185">Reference proteome</keyword>
<evidence type="ECO:0008006" key="4">
    <source>
        <dbReference type="Google" id="ProtNLM"/>
    </source>
</evidence>
<dbReference type="EMBL" id="JBEFKJ010000003">
    <property type="protein sequence ID" value="KAL2047184.1"/>
    <property type="molecule type" value="Genomic_DNA"/>
</dbReference>
<dbReference type="Proteomes" id="UP001590950">
    <property type="component" value="Unassembled WGS sequence"/>
</dbReference>
<accession>A0ABR4ANR5</accession>
<feature type="compositionally biased region" description="Basic and acidic residues" evidence="1">
    <location>
        <begin position="288"/>
        <end position="329"/>
    </location>
</feature>
<feature type="region of interest" description="Disordered" evidence="1">
    <location>
        <begin position="284"/>
        <end position="405"/>
    </location>
</feature>
<organism evidence="2 3">
    <name type="scientific">Stereocaulon virgatum</name>
    <dbReference type="NCBI Taxonomy" id="373712"/>
    <lineage>
        <taxon>Eukaryota</taxon>
        <taxon>Fungi</taxon>
        <taxon>Dikarya</taxon>
        <taxon>Ascomycota</taxon>
        <taxon>Pezizomycotina</taxon>
        <taxon>Lecanoromycetes</taxon>
        <taxon>OSLEUM clade</taxon>
        <taxon>Lecanoromycetidae</taxon>
        <taxon>Lecanorales</taxon>
        <taxon>Lecanorineae</taxon>
        <taxon>Stereocaulaceae</taxon>
        <taxon>Stereocaulon</taxon>
    </lineage>
</organism>
<feature type="compositionally biased region" description="Polar residues" evidence="1">
    <location>
        <begin position="335"/>
        <end position="353"/>
    </location>
</feature>
<evidence type="ECO:0000313" key="3">
    <source>
        <dbReference type="Proteomes" id="UP001590950"/>
    </source>
</evidence>
<sequence length="433" mass="48880">METCCNLSDLDRELLRSRTERPVLFNRRTPYQCTQEDIDCYTKNFAQKEICLTDIGEATQEITSFLSPNTEPPPMVQQALKRLKNLRNLCSWGPDLIIKAAHDLDTALFGGKLRKRITISWVNRDFLNPDLSLEGCRELVGRCSTNPRQGTCDVYLNKDAIFDWRDPRHQMFRTLIHEMVHAYIGIACGRHEPEPQDLDKGWVGGHGWLFRWIINLAELKLEKFVGVWFSCYAFGRTFRWSQPKLRSLPLLVAKLLGEDIPADLHKNVLRRNAKLRSLTAIGAIEPTAEPRDPGGKSSKAKESTNAKFGDTRGARGFGSDESKSEDKEVFLSATGFESSTWDMESESTASQEAINRPDASATKASGLQNLDSKGHLIDSNDEDSAGIQPKAAKPESRVTELKGQDSWTQSRIYEGLERGFSENVNDQLTEYFN</sequence>
<name>A0ABR4ANR5_9LECA</name>
<evidence type="ECO:0000313" key="2">
    <source>
        <dbReference type="EMBL" id="KAL2047184.1"/>
    </source>
</evidence>
<comment type="caution">
    <text evidence="2">The sequence shown here is derived from an EMBL/GenBank/DDBJ whole genome shotgun (WGS) entry which is preliminary data.</text>
</comment>